<accession>V2Q9M0</accession>
<evidence type="ECO:0000313" key="8">
    <source>
        <dbReference type="EMBL" id="USF23343.1"/>
    </source>
</evidence>
<dbReference type="RefSeq" id="WP_023276410.1">
    <property type="nucleotide sequence ID" value="NZ_CP097562.1"/>
</dbReference>
<dbReference type="Gene3D" id="3.30.70.2120">
    <property type="match status" value="1"/>
</dbReference>
<evidence type="ECO:0000256" key="7">
    <source>
        <dbReference type="ARBA" id="ARBA00033192"/>
    </source>
</evidence>
<dbReference type="PANTHER" id="PTHR30288">
    <property type="entry name" value="FLAGELLAR CAP/ASSEMBLY PROTEIN FLID"/>
    <property type="match status" value="1"/>
</dbReference>
<reference evidence="8" key="2">
    <citation type="submission" date="2022-05" db="EMBL/GenBank/DDBJ databases">
        <authorList>
            <person name="Proctor A.L."/>
            <person name="Phillips G.J."/>
            <person name="Wannemuehler M.J."/>
        </authorList>
    </citation>
    <scope>NUCLEOTIDE SEQUENCE</scope>
    <source>
        <strain evidence="8">ASF457</strain>
    </source>
</reference>
<protein>
    <recommendedName>
        <fullName evidence="7">Filament cap protein</fullName>
    </recommendedName>
    <alternativeName>
        <fullName evidence="6">Flagellar cap protein</fullName>
    </alternativeName>
</protein>
<evidence type="ECO:0000256" key="3">
    <source>
        <dbReference type="ARBA" id="ARBA00011255"/>
    </source>
</evidence>
<evidence type="ECO:0000256" key="5">
    <source>
        <dbReference type="ARBA" id="ARBA00023143"/>
    </source>
</evidence>
<dbReference type="KEGG" id="msch:N508_000401"/>
<sequence length="935" mass="103253">MEGLRVSGLISGMDTDSIVEAYMNSAKAPIVKLNQQIDELTYEKTTYNNFITMITDIKNSMLSLKMESTFKSKTTSSSVETVASAIASITTPPGTYTLKVDQVAEPAYATSIYTNKVLSQTGAGIKSFSPSFSPYDQLEGTHTVNVYTGSNYGYNDKWFAKDTFKGNLNETYMVTHTGKADKTLVNGNGELNQDIKGDFTFVYNYNGEQKNFTISMDYKAGTSLNKLASDLDLEINAKLDALHGNNSQQTMKVTLNLDDNGFNFSFYDVDTQNEIEVLGFVDAADTGDPNDPGYVPTSTSKLIDALGLNTRYKPQSTKEITNIMVSTSSEKLGTKLNSADQGGFFAPGKIEFEDGKGPTKGTFKIYQDASAVCRPETYTTFYGDIFDKIANANPAIDRDEIDKWLDTKIGSKTTAGNTFFDDGTVFKDLNGVFYINGTKIEIEDYTKYTPNELMAKINGSGAGVTMTYDYEKNIFQISNNKGGAVELTMGNDTDTSSFFSVFKVGINSGATYVRGQNKGTLDTSAVISKLDPSFTYPIKSGTFTINGVSIYVDTSKDSINEVISKVNKSGAGVTMTYDSTTDKFSLTSTNGERIKVGGPNDTSSFLLSTGLLYMQTQETTIGTEGKDAVFTMNGVKYTRENNEVNDVVPGMSFTINTTGTTVFNVKIDTDKAVTALAEFAAKYNKLINALNPTEISYKDELREKYSEPLTDEKKESMSEDEIKKYQENYEKIQYYDLVTRSSELRTLKTNIRANLTKTINSDNSKFKSITQVGINIAGSSTRDTTITKLGLLFDVSTDQEKLAEYIKEQSDFVSILSENPDDVFYFFTDSETVYEKDEKGKETSKIVSVGWARVYSDYLDKTVNSTSALYKKTATNGTIESEISLLKNQIESQTTRVEMYLERLYSQFAAMEERISTLQQSASYLTNLSTNNASK</sequence>
<comment type="subcellular location">
    <subcellularLocation>
        <location evidence="1">Bacterial flagellum</location>
    </subcellularLocation>
</comment>
<dbReference type="PANTHER" id="PTHR30288:SF0">
    <property type="entry name" value="FLAGELLAR HOOK-ASSOCIATED PROTEIN 2"/>
    <property type="match status" value="1"/>
</dbReference>
<keyword evidence="4" id="KW-0175">Coiled coil</keyword>
<dbReference type="InterPro" id="IPR003481">
    <property type="entry name" value="FliD_N"/>
</dbReference>
<evidence type="ECO:0000256" key="4">
    <source>
        <dbReference type="ARBA" id="ARBA00023054"/>
    </source>
</evidence>
<gene>
    <name evidence="8" type="ORF">N508_000401</name>
</gene>
<reference evidence="8" key="3">
    <citation type="submission" date="2022-06" db="EMBL/GenBank/DDBJ databases">
        <title>Resources to Facilitate Use of the Altered Schaedler Flora (ASF) Mouse Model to Study Microbiome Function.</title>
        <authorList>
            <person name="Proctor A."/>
            <person name="Parvinroo S."/>
            <person name="Richie T."/>
            <person name="Jia X."/>
            <person name="Lee S.T.M."/>
            <person name="Karp P.D."/>
            <person name="Paley S."/>
            <person name="Kostic A.D."/>
            <person name="Pierre J.F."/>
            <person name="Wannemuehler M.J."/>
            <person name="Phillips G.J."/>
        </authorList>
    </citation>
    <scope>NUCLEOTIDE SEQUENCE</scope>
    <source>
        <strain evidence="8">ASF457</strain>
    </source>
</reference>
<keyword evidence="5" id="KW-0975">Bacterial flagellum</keyword>
<name>V2Q9M0_9BACT</name>
<comment type="similarity">
    <text evidence="2">Belongs to the FliD family.</text>
</comment>
<evidence type="ECO:0000256" key="2">
    <source>
        <dbReference type="ARBA" id="ARBA00009764"/>
    </source>
</evidence>
<evidence type="ECO:0000313" key="9">
    <source>
        <dbReference type="Proteomes" id="UP000017429"/>
    </source>
</evidence>
<dbReference type="GO" id="GO:0009424">
    <property type="term" value="C:bacterial-type flagellum hook"/>
    <property type="evidence" value="ECO:0007669"/>
    <property type="project" value="InterPro"/>
</dbReference>
<evidence type="ECO:0000256" key="6">
    <source>
        <dbReference type="ARBA" id="ARBA00033074"/>
    </source>
</evidence>
<dbReference type="GO" id="GO:0071973">
    <property type="term" value="P:bacterial-type flagellum-dependent cell motility"/>
    <property type="evidence" value="ECO:0007669"/>
    <property type="project" value="TreeGrafter"/>
</dbReference>
<dbReference type="Pfam" id="PF02465">
    <property type="entry name" value="FliD_N"/>
    <property type="match status" value="1"/>
</dbReference>
<dbReference type="OrthoDB" id="9776025at2"/>
<reference evidence="8" key="1">
    <citation type="journal article" date="2014" name="Genome Announc.">
        <title>Draft genome sequences of the altered schaedler flora, a defined bacterial community from gnotobiotic mice.</title>
        <authorList>
            <person name="Wannemuehler M.J."/>
            <person name="Overstreet A.M."/>
            <person name="Ward D.V."/>
            <person name="Phillips G.J."/>
        </authorList>
    </citation>
    <scope>NUCLEOTIDE SEQUENCE</scope>
    <source>
        <strain evidence="8">ASF457</strain>
    </source>
</reference>
<proteinExistence type="inferred from homology"/>
<organism evidence="8 9">
    <name type="scientific">Mucispirillum schaedleri ASF457</name>
    <dbReference type="NCBI Taxonomy" id="1379858"/>
    <lineage>
        <taxon>Bacteria</taxon>
        <taxon>Pseudomonadati</taxon>
        <taxon>Deferribacterota</taxon>
        <taxon>Deferribacteres</taxon>
        <taxon>Deferribacterales</taxon>
        <taxon>Mucispirillaceae</taxon>
        <taxon>Mucispirillum</taxon>
    </lineage>
</organism>
<dbReference type="InterPro" id="IPR040026">
    <property type="entry name" value="FliD"/>
</dbReference>
<dbReference type="eggNOG" id="COG1345">
    <property type="taxonomic scope" value="Bacteria"/>
</dbReference>
<keyword evidence="9" id="KW-1185">Reference proteome</keyword>
<dbReference type="Proteomes" id="UP000017429">
    <property type="component" value="Chromosome"/>
</dbReference>
<dbReference type="InterPro" id="IPR010809">
    <property type="entry name" value="FliD_C"/>
</dbReference>
<dbReference type="GO" id="GO:0007155">
    <property type="term" value="P:cell adhesion"/>
    <property type="evidence" value="ECO:0007669"/>
    <property type="project" value="InterPro"/>
</dbReference>
<dbReference type="GO" id="GO:0009421">
    <property type="term" value="C:bacterial-type flagellum filament cap"/>
    <property type="evidence" value="ECO:0007669"/>
    <property type="project" value="InterPro"/>
</dbReference>
<dbReference type="AlphaFoldDB" id="V2Q9M0"/>
<dbReference type="Pfam" id="PF07195">
    <property type="entry name" value="FliD_C"/>
    <property type="match status" value="1"/>
</dbReference>
<comment type="subunit">
    <text evidence="3">Homopentamer.</text>
</comment>
<evidence type="ECO:0000256" key="1">
    <source>
        <dbReference type="ARBA" id="ARBA00004365"/>
    </source>
</evidence>
<dbReference type="EMBL" id="CP097562">
    <property type="protein sequence ID" value="USF23343.1"/>
    <property type="molecule type" value="Genomic_DNA"/>
</dbReference>